<dbReference type="AlphaFoldDB" id="A0A1Y1IK48"/>
<dbReference type="PRINTS" id="PR00019">
    <property type="entry name" value="LEURICHRPT"/>
</dbReference>
<evidence type="ECO:0000256" key="3">
    <source>
        <dbReference type="SAM" id="Phobius"/>
    </source>
</evidence>
<keyword evidence="3" id="KW-1133">Transmembrane helix</keyword>
<dbReference type="PANTHER" id="PTHR48054:SF82">
    <property type="entry name" value="LRR RECEPTOR-LIKE SERINE_THREONINE-PROTEIN KINASE FLS2"/>
    <property type="match status" value="1"/>
</dbReference>
<dbReference type="InterPro" id="IPR032675">
    <property type="entry name" value="LRR_dom_sf"/>
</dbReference>
<evidence type="ECO:0000256" key="2">
    <source>
        <dbReference type="ARBA" id="ARBA00022737"/>
    </source>
</evidence>
<sequence>MGSTNLTGVIPACVGSISGLQELALFSNALVGGIPPELGLLRNLSLLRLRDNQLTGNLPEGLKGLSQLTTLDLKNNNLNGPLPAEVFANLRQLEELDLSNNTFTGPIPTEIGASGENLTELDLAHNSLNGVIPPGLGNLANLTHLDLSYNRLSGALPAELRGLRPSKLEAIYLSFNNLTGDVAPIGHLTGLSDITLNNNNFSGPIPTGWFNSTQLQVSNLAFNSFSGPVPLGIRNMAPPDLSAVLALFFAGAPAFVLSILEEVAGSIFIGLNSNRLSGSFPDIGRPNYTAAINVSDNNFSGTFRAGPFKKKNVTASFLELINNGPLDLIPGYNLSGLELVSLPNISGTGAPLIAPQMRALNVAGRGIPPTAKLDLRRVPATCPYVSYAQPEGGVITDITFWDACEKSFGCVVNLIGTRAKLSRATREKICLSKISVFLAGDSPGVRFSVGGPGSAFLNNSQGSVYFNDSAFVDHLDLGPGGVAYTGVGFARVQEGNLCRNEGASGVVGITYGVFAALILVSAAAWWAVRATGVLQNMGGKPTRPRLAAAFGVGAYLWGIISVFLAWADLVSDVLVVVEIWRVWSTWVVLTSILAPFVLSALCAGRVLLEDSNRWSPFKARLKWIPFYKLPEPSGPPPLGALPWWKYGLIPITLPATFAYVIVLDCLDLVDKIGGHLRFGFDVYSLHHYSQFRSQLDLVLRSVPQAVFQTALYLLGSSRATRIYIDEQILLRSILLSLLNVLVQFNFLVHECLVTRIPVWLILQRRFASRNCRATRLPDAAAGDEEANDKLSEKVGEL</sequence>
<dbReference type="Pfam" id="PF13855">
    <property type="entry name" value="LRR_8"/>
    <property type="match status" value="2"/>
</dbReference>
<keyword evidence="3" id="KW-0812">Transmembrane</keyword>
<dbReference type="Gene3D" id="3.80.10.10">
    <property type="entry name" value="Ribonuclease Inhibitor"/>
    <property type="match status" value="2"/>
</dbReference>
<dbReference type="InterPro" id="IPR001611">
    <property type="entry name" value="Leu-rich_rpt"/>
</dbReference>
<accession>A0A1Y1IK48</accession>
<feature type="transmembrane region" description="Helical" evidence="3">
    <location>
        <begin position="586"/>
        <end position="608"/>
    </location>
</feature>
<dbReference type="Proteomes" id="UP000054558">
    <property type="component" value="Unassembled WGS sequence"/>
</dbReference>
<dbReference type="GO" id="GO:0016301">
    <property type="term" value="F:kinase activity"/>
    <property type="evidence" value="ECO:0007669"/>
    <property type="project" value="UniProtKB-KW"/>
</dbReference>
<organism evidence="4 5">
    <name type="scientific">Klebsormidium nitens</name>
    <name type="common">Green alga</name>
    <name type="synonym">Ulothrix nitens</name>
    <dbReference type="NCBI Taxonomy" id="105231"/>
    <lineage>
        <taxon>Eukaryota</taxon>
        <taxon>Viridiplantae</taxon>
        <taxon>Streptophyta</taxon>
        <taxon>Klebsormidiophyceae</taxon>
        <taxon>Klebsormidiales</taxon>
        <taxon>Klebsormidiaceae</taxon>
        <taxon>Klebsormidium</taxon>
    </lineage>
</organism>
<protein>
    <submittedName>
        <fullName evidence="4">LRR receptor-like serine/threonine-protein kinase FLS2</fullName>
    </submittedName>
</protein>
<keyword evidence="1" id="KW-0433">Leucine-rich repeat</keyword>
<keyword evidence="4" id="KW-0418">Kinase</keyword>
<feature type="transmembrane region" description="Helical" evidence="3">
    <location>
        <begin position="506"/>
        <end position="526"/>
    </location>
</feature>
<dbReference type="EMBL" id="DF237695">
    <property type="protein sequence ID" value="GAQ91220.1"/>
    <property type="molecule type" value="Genomic_DNA"/>
</dbReference>
<dbReference type="FunFam" id="3.80.10.10:FF:000383">
    <property type="entry name" value="Leucine-rich repeat receptor protein kinase EMS1"/>
    <property type="match status" value="2"/>
</dbReference>
<evidence type="ECO:0000313" key="5">
    <source>
        <dbReference type="Proteomes" id="UP000054558"/>
    </source>
</evidence>
<name>A0A1Y1IK48_KLENI</name>
<keyword evidence="4" id="KW-0675">Receptor</keyword>
<feature type="transmembrane region" description="Helical" evidence="3">
    <location>
        <begin position="546"/>
        <end position="566"/>
    </location>
</feature>
<proteinExistence type="predicted"/>
<dbReference type="SMART" id="SM00369">
    <property type="entry name" value="LRR_TYP"/>
    <property type="match status" value="5"/>
</dbReference>
<dbReference type="InterPro" id="IPR003591">
    <property type="entry name" value="Leu-rich_rpt_typical-subtyp"/>
</dbReference>
<dbReference type="SUPFAM" id="SSF52058">
    <property type="entry name" value="L domain-like"/>
    <property type="match status" value="1"/>
</dbReference>
<keyword evidence="2" id="KW-0677">Repeat</keyword>
<keyword evidence="3" id="KW-0472">Membrane</keyword>
<keyword evidence="5" id="KW-1185">Reference proteome</keyword>
<reference evidence="4 5" key="1">
    <citation type="journal article" date="2014" name="Nat. Commun.">
        <title>Klebsormidium flaccidum genome reveals primary factors for plant terrestrial adaptation.</title>
        <authorList>
            <person name="Hori K."/>
            <person name="Maruyama F."/>
            <person name="Fujisawa T."/>
            <person name="Togashi T."/>
            <person name="Yamamoto N."/>
            <person name="Seo M."/>
            <person name="Sato S."/>
            <person name="Yamada T."/>
            <person name="Mori H."/>
            <person name="Tajima N."/>
            <person name="Moriyama T."/>
            <person name="Ikeuchi M."/>
            <person name="Watanabe M."/>
            <person name="Wada H."/>
            <person name="Kobayashi K."/>
            <person name="Saito M."/>
            <person name="Masuda T."/>
            <person name="Sasaki-Sekimoto Y."/>
            <person name="Mashiguchi K."/>
            <person name="Awai K."/>
            <person name="Shimojima M."/>
            <person name="Masuda S."/>
            <person name="Iwai M."/>
            <person name="Nobusawa T."/>
            <person name="Narise T."/>
            <person name="Kondo S."/>
            <person name="Saito H."/>
            <person name="Sato R."/>
            <person name="Murakawa M."/>
            <person name="Ihara Y."/>
            <person name="Oshima-Yamada Y."/>
            <person name="Ohtaka K."/>
            <person name="Satoh M."/>
            <person name="Sonobe K."/>
            <person name="Ishii M."/>
            <person name="Ohtani R."/>
            <person name="Kanamori-Sato M."/>
            <person name="Honoki R."/>
            <person name="Miyazaki D."/>
            <person name="Mochizuki H."/>
            <person name="Umetsu J."/>
            <person name="Higashi K."/>
            <person name="Shibata D."/>
            <person name="Kamiya Y."/>
            <person name="Sato N."/>
            <person name="Nakamura Y."/>
            <person name="Tabata S."/>
            <person name="Ida S."/>
            <person name="Kurokawa K."/>
            <person name="Ohta H."/>
        </authorList>
    </citation>
    <scope>NUCLEOTIDE SEQUENCE [LARGE SCALE GENOMIC DNA]</scope>
    <source>
        <strain evidence="4 5">NIES-2285</strain>
    </source>
</reference>
<dbReference type="PANTHER" id="PTHR48054">
    <property type="entry name" value="RECEPTOR KINASE-LIKE PROTEIN XA21"/>
    <property type="match status" value="1"/>
</dbReference>
<evidence type="ECO:0000313" key="4">
    <source>
        <dbReference type="EMBL" id="GAQ91220.1"/>
    </source>
</evidence>
<keyword evidence="4" id="KW-0808">Transferase</keyword>
<gene>
    <name evidence="4" type="ORF">KFL_007460010</name>
</gene>
<dbReference type="STRING" id="105231.A0A1Y1IK48"/>
<evidence type="ECO:0000256" key="1">
    <source>
        <dbReference type="ARBA" id="ARBA00022614"/>
    </source>
</evidence>
<dbReference type="OrthoDB" id="687555at2759"/>
<dbReference type="InterPro" id="IPR052592">
    <property type="entry name" value="LRR-RLK"/>
</dbReference>